<proteinExistence type="predicted"/>
<evidence type="ECO:0000313" key="2">
    <source>
        <dbReference type="Proteomes" id="UP000831617"/>
    </source>
</evidence>
<protein>
    <submittedName>
        <fullName evidence="1">Uncharacterized protein</fullName>
    </submittedName>
</protein>
<evidence type="ECO:0000313" key="1">
    <source>
        <dbReference type="EMBL" id="AIF74287.1"/>
    </source>
</evidence>
<accession>A0AAC8RP11</accession>
<dbReference type="EMBL" id="KJ562187">
    <property type="protein sequence ID" value="AIF74287.1"/>
    <property type="molecule type" value="Genomic_RNA"/>
</dbReference>
<reference evidence="1 2" key="1">
    <citation type="journal article" date="2016" name="ISME J.">
        <title>Deciphering the bat virome catalog to better understand the ecological diversity of bat viruses and the bat origin of emerging infectious diseases.</title>
        <authorList>
            <person name="Wu Z."/>
            <person name="Yang L."/>
            <person name="Ren X."/>
            <person name="He G."/>
            <person name="Zhang J."/>
            <person name="Yang J."/>
            <person name="Qian Z."/>
            <person name="Dong J."/>
            <person name="Sun L."/>
            <person name="Zhu Y."/>
            <person name="Du J."/>
            <person name="Yang F."/>
            <person name="Zhang S."/>
            <person name="Jin Q."/>
        </authorList>
    </citation>
    <scope>NUCLEOTIDE SEQUENCE [LARGE SCALE GENOMIC DNA]</scope>
    <source>
        <strain evidence="1">Bat Rf-HEV/Shanxi2013</strain>
    </source>
</reference>
<sequence length="130" mass="14320">MVDLGDTEVAQPHVGAAPAAIVPAARNRYQIPPSPPGQVRLALYLYQTSISVGLFCGANTTLSLLHLHLQSLVPLMLSYILHPYLPYFPCRTAPMHILCLQRPVITLNIGWLRLHSGSVQLFLRLSVATR</sequence>
<keyword evidence="2" id="KW-1185">Reference proteome</keyword>
<dbReference type="Proteomes" id="UP000831617">
    <property type="component" value="Segment"/>
</dbReference>
<name>A0AAC8RP11_9VIRU</name>
<organism evidence="1 2">
    <name type="scientific">horseshoe bat hepatitis E virus</name>
    <dbReference type="NCBI Taxonomy" id="3070190"/>
    <lineage>
        <taxon>Viruses</taxon>
        <taxon>Riboviria</taxon>
        <taxon>Orthornavirae</taxon>
        <taxon>Kitrinoviricota</taxon>
        <taxon>Alsuviricetes</taxon>
        <taxon>Hepelivirales</taxon>
        <taxon>Hepeviridae</taxon>
        <taxon>Orthohepevirinae</taxon>
        <taxon>Chirohepevirus</taxon>
        <taxon>Chirohepevirus rhinolophi</taxon>
    </lineage>
</organism>